<evidence type="ECO:0000313" key="12">
    <source>
        <dbReference type="RefSeq" id="XP_013925880.1"/>
    </source>
</evidence>
<evidence type="ECO:0000313" key="11">
    <source>
        <dbReference type="Proteomes" id="UP000504617"/>
    </source>
</evidence>
<keyword evidence="6" id="KW-0206">Cytoskeleton</keyword>
<feature type="non-terminal residue" evidence="12">
    <location>
        <position position="1"/>
    </location>
</feature>
<feature type="compositionally biased region" description="Acidic residues" evidence="10">
    <location>
        <begin position="248"/>
        <end position="257"/>
    </location>
</feature>
<evidence type="ECO:0000256" key="2">
    <source>
        <dbReference type="ARBA" id="ARBA00004300"/>
    </source>
</evidence>
<proteinExistence type="inferred from homology"/>
<name>A0A6I9YQE8_9SAUR</name>
<dbReference type="OrthoDB" id="8015657at2759"/>
<keyword evidence="11" id="KW-1185">Reference proteome</keyword>
<evidence type="ECO:0000256" key="6">
    <source>
        <dbReference type="ARBA" id="ARBA00023212"/>
    </source>
</evidence>
<evidence type="ECO:0000256" key="9">
    <source>
        <dbReference type="ARBA" id="ARBA00031153"/>
    </source>
</evidence>
<sequence>ICNNEEYFQIFFSTEHSSSGPELRECLSFEGFCHVLTFIEELVAKVPSVGSALYERGTANTAEREKLISLCNKGGNLAQENAEACEALVLYQLQTLLQNTMNGHLLRNEMLNYQRERLNEEQSRSELTPYFAKLWERLTKHILLLQNYHILIRQDVKDMFGALLILENHEQEKPVSMLPNFLRVWPTTNEVFGFYLSGLNINGLKEEKSNGTSSEPSFSSLERKSSLSRDENERGIISTIKSKAFWGESDDSNSDIEEALRPQEHCSQEDGFSDFYD</sequence>
<keyword evidence="5" id="KW-0963">Cytoplasm</keyword>
<feature type="region of interest" description="Disordered" evidence="10">
    <location>
        <begin position="247"/>
        <end position="277"/>
    </location>
</feature>
<dbReference type="KEGG" id="tsr:106552191"/>
<dbReference type="PANTHER" id="PTHR16299">
    <property type="entry name" value="CENTROSOMAL PROTEIN KIZUNA"/>
    <property type="match status" value="1"/>
</dbReference>
<reference evidence="12" key="1">
    <citation type="submission" date="2025-08" db="UniProtKB">
        <authorList>
            <consortium name="RefSeq"/>
        </authorList>
    </citation>
    <scope>IDENTIFICATION</scope>
</reference>
<evidence type="ECO:0000256" key="7">
    <source>
        <dbReference type="ARBA" id="ARBA00023273"/>
    </source>
</evidence>
<dbReference type="InterPro" id="IPR026742">
    <property type="entry name" value="Centrosomal_kizuma"/>
</dbReference>
<feature type="compositionally biased region" description="Basic and acidic residues" evidence="10">
    <location>
        <begin position="221"/>
        <end position="232"/>
    </location>
</feature>
<feature type="compositionally biased region" description="Basic and acidic residues" evidence="10">
    <location>
        <begin position="258"/>
        <end position="268"/>
    </location>
</feature>
<evidence type="ECO:0000256" key="4">
    <source>
        <dbReference type="ARBA" id="ARBA00013872"/>
    </source>
</evidence>
<evidence type="ECO:0000256" key="5">
    <source>
        <dbReference type="ARBA" id="ARBA00022490"/>
    </source>
</evidence>
<dbReference type="GeneID" id="106552191"/>
<gene>
    <name evidence="12" type="primary">LOC106552191</name>
</gene>
<dbReference type="PANTHER" id="PTHR16299:SF2">
    <property type="entry name" value="CENTROSOMAL PROTEIN KIZUNA"/>
    <property type="match status" value="1"/>
</dbReference>
<accession>A0A6I9YQE8</accession>
<evidence type="ECO:0000256" key="10">
    <source>
        <dbReference type="SAM" id="MobiDB-lite"/>
    </source>
</evidence>
<comment type="function">
    <text evidence="8">Centrosomal protein required for establishing a robust mitotic centrosome architecture that can endure the forces that converge on the centrosomes during spindle formation. Required for stabilizing the expanded pericentriolar material around the centriole.</text>
</comment>
<protein>
    <recommendedName>
        <fullName evidence="4">Centrosomal protein kizuna</fullName>
    </recommendedName>
    <alternativeName>
        <fullName evidence="9">Polo-like kinase 1 substrate 1</fullName>
    </alternativeName>
</protein>
<evidence type="ECO:0000256" key="3">
    <source>
        <dbReference type="ARBA" id="ARBA00010767"/>
    </source>
</evidence>
<dbReference type="GO" id="GO:0005813">
    <property type="term" value="C:centrosome"/>
    <property type="evidence" value="ECO:0007669"/>
    <property type="project" value="UniProtKB-SubCell"/>
</dbReference>
<dbReference type="RefSeq" id="XP_013925880.1">
    <property type="nucleotide sequence ID" value="XM_014070405.1"/>
</dbReference>
<evidence type="ECO:0000256" key="8">
    <source>
        <dbReference type="ARBA" id="ARBA00024919"/>
    </source>
</evidence>
<dbReference type="AlphaFoldDB" id="A0A6I9YQE8"/>
<evidence type="ECO:0000256" key="1">
    <source>
        <dbReference type="ARBA" id="ARBA00004120"/>
    </source>
</evidence>
<feature type="region of interest" description="Disordered" evidence="10">
    <location>
        <begin position="207"/>
        <end position="232"/>
    </location>
</feature>
<keyword evidence="7" id="KW-0966">Cell projection</keyword>
<organism evidence="11 12">
    <name type="scientific">Thamnophis sirtalis</name>
    <dbReference type="NCBI Taxonomy" id="35019"/>
    <lineage>
        <taxon>Eukaryota</taxon>
        <taxon>Metazoa</taxon>
        <taxon>Chordata</taxon>
        <taxon>Craniata</taxon>
        <taxon>Vertebrata</taxon>
        <taxon>Euteleostomi</taxon>
        <taxon>Lepidosauria</taxon>
        <taxon>Squamata</taxon>
        <taxon>Bifurcata</taxon>
        <taxon>Unidentata</taxon>
        <taxon>Episquamata</taxon>
        <taxon>Toxicofera</taxon>
        <taxon>Serpentes</taxon>
        <taxon>Colubroidea</taxon>
        <taxon>Colubridae</taxon>
        <taxon>Natricinae</taxon>
        <taxon>Thamnophis</taxon>
    </lineage>
</organism>
<dbReference type="GO" id="GO:0007051">
    <property type="term" value="P:spindle organization"/>
    <property type="evidence" value="ECO:0007669"/>
    <property type="project" value="InterPro"/>
</dbReference>
<dbReference type="Proteomes" id="UP000504617">
    <property type="component" value="Unplaced"/>
</dbReference>
<comment type="similarity">
    <text evidence="3">Belongs to the kizuna family.</text>
</comment>
<comment type="subcellular location">
    <subcellularLocation>
        <location evidence="1">Cytoplasm</location>
        <location evidence="1">Cytoskeleton</location>
        <location evidence="1">Cilium basal body</location>
    </subcellularLocation>
    <subcellularLocation>
        <location evidence="2">Cytoplasm</location>
        <location evidence="2">Cytoskeleton</location>
        <location evidence="2">Microtubule organizing center</location>
        <location evidence="2">Centrosome</location>
    </subcellularLocation>
</comment>